<dbReference type="AlphaFoldDB" id="A0A6J6E921"/>
<dbReference type="EMBL" id="CAEZTU010000008">
    <property type="protein sequence ID" value="CAB4572326.1"/>
    <property type="molecule type" value="Genomic_DNA"/>
</dbReference>
<reference evidence="1" key="1">
    <citation type="submission" date="2020-05" db="EMBL/GenBank/DDBJ databases">
        <authorList>
            <person name="Chiriac C."/>
            <person name="Salcher M."/>
            <person name="Ghai R."/>
            <person name="Kavagutti S V."/>
        </authorList>
    </citation>
    <scope>NUCLEOTIDE SEQUENCE</scope>
</reference>
<protein>
    <submittedName>
        <fullName evidence="1">Unannotated protein</fullName>
    </submittedName>
</protein>
<proteinExistence type="predicted"/>
<accession>A0A6J6E921</accession>
<evidence type="ECO:0000313" key="1">
    <source>
        <dbReference type="EMBL" id="CAB4572326.1"/>
    </source>
</evidence>
<sequence length="149" mass="16353">MKKKLLIVLTSLALSFSILTPATAFVPKAKCKADGTKCSKKANTRALRSFAIVDHSHYVNEHNYRVLGKISAPEMAGKGYSAAKKIAKYSKSAYGVCSELLLQMSNLYSARAATYDPADQPDVRANLNGQIIALEDQLHSSCNQVKMRW</sequence>
<organism evidence="1">
    <name type="scientific">freshwater metagenome</name>
    <dbReference type="NCBI Taxonomy" id="449393"/>
    <lineage>
        <taxon>unclassified sequences</taxon>
        <taxon>metagenomes</taxon>
        <taxon>ecological metagenomes</taxon>
    </lineage>
</organism>
<name>A0A6J6E921_9ZZZZ</name>
<gene>
    <name evidence="1" type="ORF">UFOPK1740_00321</name>
</gene>